<keyword evidence="1" id="KW-0560">Oxidoreductase</keyword>
<gene>
    <name evidence="3" type="ORF">ALFOR1_40512</name>
</gene>
<evidence type="ECO:0000313" key="4">
    <source>
        <dbReference type="Proteomes" id="UP000509458"/>
    </source>
</evidence>
<sequence>MTYDPLISRGVSSMLPAPKSYWHATHKVPTLPPLNKKVNTEYLVIGGGYTGLSAAITLAQAKQDVTLLDANSLGFGCAGRNGGFILSGSGRLSLSAIEDKWGHTIATGMQAEFDGAVDLLKKRITDFDMQVDLVEGPYLKLAHNVKQAEQLYATANRLASNFNVPSTPLSSKDLATRFDINGAYGGVELEGACLHPLKLASEYARVAKELGATLFYDSPAIRIEKQKTGFLVTTPSGSVLAKHILIATNAYTPKRFHDSVDNKQFPVQSSIFVTAPLNKEQRASTGLTTPMSFMDTRMMKYYYRVLPDGRLLFGGRGAVKGKDADNTSEKKRLYRAMVKSFPSLIGIAMDYFWSGWVSVSLDSMPRIFVNSEASSNNANRSAYSIGYAMGYCGSGVSFAAFAGQRLAQRMMGASDVDLSLPIYQSPLKTYPFPKARRLALHGLYQWAKIAER</sequence>
<dbReference type="PANTHER" id="PTHR13847:SF281">
    <property type="entry name" value="FAD DEPENDENT OXIDOREDUCTASE DOMAIN-CONTAINING PROTEIN"/>
    <property type="match status" value="1"/>
</dbReference>
<dbReference type="GO" id="GO:0005737">
    <property type="term" value="C:cytoplasm"/>
    <property type="evidence" value="ECO:0007669"/>
    <property type="project" value="TreeGrafter"/>
</dbReference>
<reference evidence="3 4" key="1">
    <citation type="submission" date="2020-06" db="EMBL/GenBank/DDBJ databases">
        <authorList>
            <person name="Duchaud E."/>
        </authorList>
    </citation>
    <scope>NUCLEOTIDE SEQUENCE [LARGE SCALE GENOMIC DNA]</scope>
    <source>
        <strain evidence="3">Alteromonas fortis</strain>
    </source>
</reference>
<dbReference type="GO" id="GO:0016491">
    <property type="term" value="F:oxidoreductase activity"/>
    <property type="evidence" value="ECO:0007669"/>
    <property type="project" value="UniProtKB-KW"/>
</dbReference>
<feature type="domain" description="FAD dependent oxidoreductase" evidence="2">
    <location>
        <begin position="42"/>
        <end position="409"/>
    </location>
</feature>
<dbReference type="InterPro" id="IPR036188">
    <property type="entry name" value="FAD/NAD-bd_sf"/>
</dbReference>
<accession>A0A6T9Y2V9</accession>
<organism evidence="3 4">
    <name type="scientific">Alteromonas macleodii</name>
    <name type="common">Pseudoalteromonas macleodii</name>
    <dbReference type="NCBI Taxonomy" id="28108"/>
    <lineage>
        <taxon>Bacteria</taxon>
        <taxon>Pseudomonadati</taxon>
        <taxon>Pseudomonadota</taxon>
        <taxon>Gammaproteobacteria</taxon>
        <taxon>Alteromonadales</taxon>
        <taxon>Alteromonadaceae</taxon>
        <taxon>Alteromonas/Salinimonas group</taxon>
        <taxon>Alteromonas</taxon>
    </lineage>
</organism>
<name>A0A6T9Y2V9_ALTMA</name>
<dbReference type="Gene3D" id="3.30.9.10">
    <property type="entry name" value="D-Amino Acid Oxidase, subunit A, domain 2"/>
    <property type="match status" value="1"/>
</dbReference>
<dbReference type="Proteomes" id="UP000509458">
    <property type="component" value="Chromosome"/>
</dbReference>
<dbReference type="InterPro" id="IPR006076">
    <property type="entry name" value="FAD-dep_OxRdtase"/>
</dbReference>
<dbReference type="AlphaFoldDB" id="A0A6T9Y2V9"/>
<dbReference type="EMBL" id="LR812090">
    <property type="protein sequence ID" value="CAB9495119.1"/>
    <property type="molecule type" value="Genomic_DNA"/>
</dbReference>
<dbReference type="SUPFAM" id="SSF51905">
    <property type="entry name" value="FAD/NAD(P)-binding domain"/>
    <property type="match status" value="1"/>
</dbReference>
<dbReference type="PANTHER" id="PTHR13847">
    <property type="entry name" value="SARCOSINE DEHYDROGENASE-RELATED"/>
    <property type="match status" value="1"/>
</dbReference>
<dbReference type="Pfam" id="PF01266">
    <property type="entry name" value="DAO"/>
    <property type="match status" value="1"/>
</dbReference>
<dbReference type="Gene3D" id="3.50.50.60">
    <property type="entry name" value="FAD/NAD(P)-binding domain"/>
    <property type="match status" value="1"/>
</dbReference>
<dbReference type="RefSeq" id="WP_179984383.1">
    <property type="nucleotide sequence ID" value="NZ_LR812090.1"/>
</dbReference>
<evidence type="ECO:0000259" key="2">
    <source>
        <dbReference type="Pfam" id="PF01266"/>
    </source>
</evidence>
<evidence type="ECO:0000313" key="3">
    <source>
        <dbReference type="EMBL" id="CAB9495119.1"/>
    </source>
</evidence>
<evidence type="ECO:0000256" key="1">
    <source>
        <dbReference type="ARBA" id="ARBA00023002"/>
    </source>
</evidence>
<proteinExistence type="predicted"/>
<protein>
    <submittedName>
        <fullName evidence="3">Oxidoreductase</fullName>
    </submittedName>
</protein>